<accession>A0AAN9HLP7</accession>
<sequence length="160" mass="18053">MFLLCRATKDSVGCLFTHIDNFIYFDVKALEEKKLVGEEARNAERLAMKNFHEKTALVEIYSKVYKKMTKYYKQMQAIQEQLYSVKTVENELKALKTKLSDEEVSKQSLGAKLVDRQSNGQSIGIIPDGIDKNGRLYSIASSALGDFGDSKTVNLLNSLN</sequence>
<evidence type="ECO:0000313" key="2">
    <source>
        <dbReference type="Proteomes" id="UP001372338"/>
    </source>
</evidence>
<protein>
    <submittedName>
        <fullName evidence="1">Uncharacterized protein</fullName>
    </submittedName>
</protein>
<comment type="caution">
    <text evidence="1">The sequence shown here is derived from an EMBL/GenBank/DDBJ whole genome shotgun (WGS) entry which is preliminary data.</text>
</comment>
<gene>
    <name evidence="1" type="ORF">RIF29_38607</name>
</gene>
<dbReference type="AlphaFoldDB" id="A0AAN9HLP7"/>
<reference evidence="1 2" key="1">
    <citation type="submission" date="2024-01" db="EMBL/GenBank/DDBJ databases">
        <title>The genomes of 5 underutilized Papilionoideae crops provide insights into root nodulation and disease resistanc.</title>
        <authorList>
            <person name="Yuan L."/>
        </authorList>
    </citation>
    <scope>NUCLEOTIDE SEQUENCE [LARGE SCALE GENOMIC DNA]</scope>
    <source>
        <strain evidence="1">ZHUSHIDOU_FW_LH</strain>
        <tissue evidence="1">Leaf</tissue>
    </source>
</reference>
<dbReference type="Gene3D" id="2.40.30.10">
    <property type="entry name" value="Translation factors"/>
    <property type="match status" value="1"/>
</dbReference>
<evidence type="ECO:0000313" key="1">
    <source>
        <dbReference type="EMBL" id="KAK7243795.1"/>
    </source>
</evidence>
<name>A0AAN9HLP7_CROPI</name>
<keyword evidence="2" id="KW-1185">Reference proteome</keyword>
<dbReference type="Proteomes" id="UP001372338">
    <property type="component" value="Unassembled WGS sequence"/>
</dbReference>
<proteinExistence type="predicted"/>
<dbReference type="EMBL" id="JAYWIO010000008">
    <property type="protein sequence ID" value="KAK7243795.1"/>
    <property type="molecule type" value="Genomic_DNA"/>
</dbReference>
<organism evidence="1 2">
    <name type="scientific">Crotalaria pallida</name>
    <name type="common">Smooth rattlebox</name>
    <name type="synonym">Crotalaria striata</name>
    <dbReference type="NCBI Taxonomy" id="3830"/>
    <lineage>
        <taxon>Eukaryota</taxon>
        <taxon>Viridiplantae</taxon>
        <taxon>Streptophyta</taxon>
        <taxon>Embryophyta</taxon>
        <taxon>Tracheophyta</taxon>
        <taxon>Spermatophyta</taxon>
        <taxon>Magnoliopsida</taxon>
        <taxon>eudicotyledons</taxon>
        <taxon>Gunneridae</taxon>
        <taxon>Pentapetalae</taxon>
        <taxon>rosids</taxon>
        <taxon>fabids</taxon>
        <taxon>Fabales</taxon>
        <taxon>Fabaceae</taxon>
        <taxon>Papilionoideae</taxon>
        <taxon>50 kb inversion clade</taxon>
        <taxon>genistoids sensu lato</taxon>
        <taxon>core genistoids</taxon>
        <taxon>Crotalarieae</taxon>
        <taxon>Crotalaria</taxon>
    </lineage>
</organism>